<dbReference type="GO" id="GO:0032259">
    <property type="term" value="P:methylation"/>
    <property type="evidence" value="ECO:0007669"/>
    <property type="project" value="UniProtKB-KW"/>
</dbReference>
<protein>
    <submittedName>
        <fullName evidence="2">Putative Methyltransferase FkbM family</fullName>
    </submittedName>
</protein>
<evidence type="ECO:0000313" key="2">
    <source>
        <dbReference type="EMBL" id="SPE32315.1"/>
    </source>
</evidence>
<dbReference type="Gene3D" id="3.40.50.150">
    <property type="entry name" value="Vaccinia Virus protein VP39"/>
    <property type="match status" value="1"/>
</dbReference>
<dbReference type="InterPro" id="IPR006342">
    <property type="entry name" value="FkbM_mtfrase"/>
</dbReference>
<dbReference type="OrthoDB" id="9814604at2"/>
<dbReference type="InterPro" id="IPR052514">
    <property type="entry name" value="SAM-dependent_MTase"/>
</dbReference>
<keyword evidence="2" id="KW-0808">Transferase</keyword>
<reference evidence="3" key="1">
    <citation type="submission" date="2018-02" db="EMBL/GenBank/DDBJ databases">
        <authorList>
            <person name="Hausmann B."/>
        </authorList>
    </citation>
    <scope>NUCLEOTIDE SEQUENCE [LARGE SCALE GENOMIC DNA]</scope>
    <source>
        <strain evidence="3">Peat soil MAG SbA5</strain>
    </source>
</reference>
<proteinExistence type="predicted"/>
<dbReference type="PANTHER" id="PTHR34203">
    <property type="entry name" value="METHYLTRANSFERASE, FKBM FAMILY PROTEIN"/>
    <property type="match status" value="1"/>
</dbReference>
<gene>
    <name evidence="2" type="ORF">SBA5_970040</name>
</gene>
<dbReference type="SUPFAM" id="SSF53335">
    <property type="entry name" value="S-adenosyl-L-methionine-dependent methyltransferases"/>
    <property type="match status" value="1"/>
</dbReference>
<sequence length="249" mass="28260">MSEKRMQAGRVRKIVDRLCEHTYLAGLLNSDSTVLDLGANQGHFSHGILSRYQCRVFAVEPFSKLRAGIEHSPGLTLLPFAVGGLCKRATLNVFGSRCASLLHQKEHEVLESEEDVDVLDLRGVLERLGTDRVDLMKVDIEGAEVEMFASASDADLRKCVQITVEFHDFLYPEHFPQVEEVKRRLRALGFWVINFSLDNTDVLFVNAMASGTGRLQYIRLKYLTKYLLGLPRRLRAWRRAIGLSRVNNQ</sequence>
<feature type="domain" description="Methyltransferase FkbM" evidence="1">
    <location>
        <begin position="36"/>
        <end position="190"/>
    </location>
</feature>
<name>A0A2N9MA15_9BACT</name>
<dbReference type="Pfam" id="PF05050">
    <property type="entry name" value="Methyltransf_21"/>
    <property type="match status" value="1"/>
</dbReference>
<dbReference type="NCBIfam" id="TIGR01444">
    <property type="entry name" value="fkbM_fam"/>
    <property type="match status" value="1"/>
</dbReference>
<evidence type="ECO:0000313" key="3">
    <source>
        <dbReference type="Proteomes" id="UP000239735"/>
    </source>
</evidence>
<dbReference type="EMBL" id="OKRB01000160">
    <property type="protein sequence ID" value="SPE32315.1"/>
    <property type="molecule type" value="Genomic_DNA"/>
</dbReference>
<dbReference type="InterPro" id="IPR029063">
    <property type="entry name" value="SAM-dependent_MTases_sf"/>
</dbReference>
<organism evidence="2 3">
    <name type="scientific">Candidatus Sulfuritelmatomonas gaucii</name>
    <dbReference type="NCBI Taxonomy" id="2043161"/>
    <lineage>
        <taxon>Bacteria</taxon>
        <taxon>Pseudomonadati</taxon>
        <taxon>Acidobacteriota</taxon>
        <taxon>Terriglobia</taxon>
        <taxon>Terriglobales</taxon>
        <taxon>Acidobacteriaceae</taxon>
        <taxon>Candidatus Sulfuritelmatomonas</taxon>
    </lineage>
</organism>
<dbReference type="PANTHER" id="PTHR34203:SF15">
    <property type="entry name" value="SLL1173 PROTEIN"/>
    <property type="match status" value="1"/>
</dbReference>
<dbReference type="GO" id="GO:0008168">
    <property type="term" value="F:methyltransferase activity"/>
    <property type="evidence" value="ECO:0007669"/>
    <property type="project" value="UniProtKB-KW"/>
</dbReference>
<accession>A0A2N9MA15</accession>
<evidence type="ECO:0000259" key="1">
    <source>
        <dbReference type="Pfam" id="PF05050"/>
    </source>
</evidence>
<dbReference type="Proteomes" id="UP000239735">
    <property type="component" value="Unassembled WGS sequence"/>
</dbReference>
<dbReference type="AlphaFoldDB" id="A0A2N9MA15"/>
<keyword evidence="2" id="KW-0489">Methyltransferase</keyword>